<dbReference type="PANTHER" id="PTHR28259:SF1">
    <property type="entry name" value="FLUORIDE EXPORT PROTEIN 1-RELATED"/>
    <property type="match status" value="1"/>
</dbReference>
<evidence type="ECO:0000256" key="9">
    <source>
        <dbReference type="ARBA" id="ARBA00049940"/>
    </source>
</evidence>
<dbReference type="RefSeq" id="WP_345208880.1">
    <property type="nucleotide sequence ID" value="NZ_BAABGM010000033.1"/>
</dbReference>
<gene>
    <name evidence="10" type="primary">fluC</name>
    <name evidence="10" type="synonym">crcB</name>
    <name evidence="11" type="ORF">GCM10023168_37540</name>
</gene>
<feature type="binding site" evidence="10">
    <location>
        <position position="75"/>
    </location>
    <ligand>
        <name>Na(+)</name>
        <dbReference type="ChEBI" id="CHEBI:29101"/>
        <note>structural</note>
    </ligand>
</feature>
<evidence type="ECO:0000256" key="5">
    <source>
        <dbReference type="ARBA" id="ARBA00023136"/>
    </source>
</evidence>
<comment type="function">
    <text evidence="9 10">Fluoride-specific ion channel. Important for reducing fluoride concentration in the cell, thus reducing its toxicity.</text>
</comment>
<protein>
    <recommendedName>
        <fullName evidence="10">Fluoride-specific ion channel FluC</fullName>
    </recommendedName>
</protein>
<keyword evidence="5 10" id="KW-0472">Membrane</keyword>
<keyword evidence="3 10" id="KW-0812">Transmembrane</keyword>
<comment type="activity regulation">
    <text evidence="10">Na(+) is not transported, but it plays an essential structural role and its presence is essential for fluoride channel function.</text>
</comment>
<dbReference type="PANTHER" id="PTHR28259">
    <property type="entry name" value="FLUORIDE EXPORT PROTEIN 1-RELATED"/>
    <property type="match status" value="1"/>
</dbReference>
<dbReference type="Pfam" id="PF02537">
    <property type="entry name" value="CRCB"/>
    <property type="match status" value="1"/>
</dbReference>
<keyword evidence="12" id="KW-1185">Reference proteome</keyword>
<evidence type="ECO:0000313" key="11">
    <source>
        <dbReference type="EMBL" id="GAA4414154.1"/>
    </source>
</evidence>
<evidence type="ECO:0000256" key="1">
    <source>
        <dbReference type="ARBA" id="ARBA00004651"/>
    </source>
</evidence>
<reference evidence="12" key="1">
    <citation type="journal article" date="2019" name="Int. J. Syst. Evol. Microbiol.">
        <title>The Global Catalogue of Microorganisms (GCM) 10K type strain sequencing project: providing services to taxonomists for standard genome sequencing and annotation.</title>
        <authorList>
            <consortium name="The Broad Institute Genomics Platform"/>
            <consortium name="The Broad Institute Genome Sequencing Center for Infectious Disease"/>
            <person name="Wu L."/>
            <person name="Ma J."/>
        </authorList>
    </citation>
    <scope>NUCLEOTIDE SEQUENCE [LARGE SCALE GENOMIC DNA]</scope>
    <source>
        <strain evidence="12">JCM 17809</strain>
    </source>
</reference>
<keyword evidence="10" id="KW-0813">Transport</keyword>
<comment type="subcellular location">
    <subcellularLocation>
        <location evidence="1 10">Cell membrane</location>
        <topology evidence="1 10">Multi-pass membrane protein</topology>
    </subcellularLocation>
</comment>
<keyword evidence="4 10" id="KW-1133">Transmembrane helix</keyword>
<feature type="transmembrane region" description="Helical" evidence="10">
    <location>
        <begin position="6"/>
        <end position="23"/>
    </location>
</feature>
<keyword evidence="10" id="KW-0406">Ion transport</keyword>
<name>A0ABP8KRB9_9MICO</name>
<evidence type="ECO:0000256" key="6">
    <source>
        <dbReference type="ARBA" id="ARBA00023303"/>
    </source>
</evidence>
<evidence type="ECO:0000256" key="8">
    <source>
        <dbReference type="ARBA" id="ARBA00035585"/>
    </source>
</evidence>
<keyword evidence="10" id="KW-0479">Metal-binding</keyword>
<comment type="catalytic activity">
    <reaction evidence="8">
        <text>fluoride(in) = fluoride(out)</text>
        <dbReference type="Rhea" id="RHEA:76159"/>
        <dbReference type="ChEBI" id="CHEBI:17051"/>
    </reaction>
    <physiologicalReaction direction="left-to-right" evidence="8">
        <dbReference type="Rhea" id="RHEA:76160"/>
    </physiologicalReaction>
</comment>
<keyword evidence="2 10" id="KW-1003">Cell membrane</keyword>
<comment type="similarity">
    <text evidence="7 10">Belongs to the fluoride channel Fluc/FEX (TC 1.A.43) family.</text>
</comment>
<dbReference type="Proteomes" id="UP001500945">
    <property type="component" value="Unassembled WGS sequence"/>
</dbReference>
<accession>A0ABP8KRB9</accession>
<comment type="caution">
    <text evidence="11">The sequence shown here is derived from an EMBL/GenBank/DDBJ whole genome shotgun (WGS) entry which is preliminary data.</text>
</comment>
<dbReference type="InterPro" id="IPR003691">
    <property type="entry name" value="FluC"/>
</dbReference>
<evidence type="ECO:0000256" key="7">
    <source>
        <dbReference type="ARBA" id="ARBA00035120"/>
    </source>
</evidence>
<proteinExistence type="inferred from homology"/>
<dbReference type="EMBL" id="BAABGM010000033">
    <property type="protein sequence ID" value="GAA4414154.1"/>
    <property type="molecule type" value="Genomic_DNA"/>
</dbReference>
<organism evidence="11 12">
    <name type="scientific">Fodinibacter luteus</name>
    <dbReference type="NCBI Taxonomy" id="552064"/>
    <lineage>
        <taxon>Bacteria</taxon>
        <taxon>Bacillati</taxon>
        <taxon>Actinomycetota</taxon>
        <taxon>Actinomycetes</taxon>
        <taxon>Micrococcales</taxon>
        <taxon>Intrasporangiaceae</taxon>
        <taxon>Fodinibacter (ex Wang et al. 2009)</taxon>
    </lineage>
</organism>
<sequence>MSLVDALLVALGAAVGAPLRFLTNHWVRQRLGGTPAAGTLVVNVVGSFVLGLLVGAGAVGAPVALVGIGFCGALTTFSTLALELWDAMSDDRYPHAAANVALSLTLGLGAAWLGWVVTSS</sequence>
<dbReference type="HAMAP" id="MF_00454">
    <property type="entry name" value="FluC"/>
    <property type="match status" value="1"/>
</dbReference>
<feature type="transmembrane region" description="Helical" evidence="10">
    <location>
        <begin position="35"/>
        <end position="58"/>
    </location>
</feature>
<evidence type="ECO:0000313" key="12">
    <source>
        <dbReference type="Proteomes" id="UP001500945"/>
    </source>
</evidence>
<evidence type="ECO:0000256" key="2">
    <source>
        <dbReference type="ARBA" id="ARBA00022475"/>
    </source>
</evidence>
<feature type="transmembrane region" description="Helical" evidence="10">
    <location>
        <begin position="64"/>
        <end position="85"/>
    </location>
</feature>
<feature type="transmembrane region" description="Helical" evidence="10">
    <location>
        <begin position="97"/>
        <end position="117"/>
    </location>
</feature>
<feature type="binding site" evidence="10">
    <location>
        <position position="72"/>
    </location>
    <ligand>
        <name>Na(+)</name>
        <dbReference type="ChEBI" id="CHEBI:29101"/>
        <note>structural</note>
    </ligand>
</feature>
<keyword evidence="10" id="KW-0915">Sodium</keyword>
<evidence type="ECO:0000256" key="10">
    <source>
        <dbReference type="HAMAP-Rule" id="MF_00454"/>
    </source>
</evidence>
<keyword evidence="6 10" id="KW-0407">Ion channel</keyword>
<evidence type="ECO:0000256" key="4">
    <source>
        <dbReference type="ARBA" id="ARBA00022989"/>
    </source>
</evidence>
<evidence type="ECO:0000256" key="3">
    <source>
        <dbReference type="ARBA" id="ARBA00022692"/>
    </source>
</evidence>